<dbReference type="GO" id="GO:0022857">
    <property type="term" value="F:transmembrane transporter activity"/>
    <property type="evidence" value="ECO:0007669"/>
    <property type="project" value="InterPro"/>
</dbReference>
<proteinExistence type="evidence at transcript level"/>
<reference evidence="2" key="1">
    <citation type="journal article" date="2011" name="Genome Res.">
        <title>Deep small RNA sequencing from the nematode Ascaris reveals conservation, functional diversification, and novel developmental profiles.</title>
        <authorList>
            <person name="Wang J."/>
            <person name="Czech B."/>
            <person name="Crunk A."/>
            <person name="Wallace A."/>
            <person name="Mitreva M."/>
            <person name="Hannon G.J."/>
            <person name="Davis R.E."/>
        </authorList>
    </citation>
    <scope>NUCLEOTIDE SEQUENCE</scope>
</reference>
<dbReference type="PROSITE" id="PS01022">
    <property type="entry name" value="PTR2_1"/>
    <property type="match status" value="1"/>
</dbReference>
<dbReference type="InterPro" id="IPR018456">
    <property type="entry name" value="PTR2_symporter_CS"/>
</dbReference>
<feature type="transmembrane region" description="Helical" evidence="1">
    <location>
        <begin position="34"/>
        <end position="54"/>
    </location>
</feature>
<keyword evidence="1" id="KW-0472">Membrane</keyword>
<feature type="transmembrane region" description="Helical" evidence="1">
    <location>
        <begin position="61"/>
        <end position="78"/>
    </location>
</feature>
<dbReference type="GO" id="GO:0006857">
    <property type="term" value="P:oligopeptide transport"/>
    <property type="evidence" value="ECO:0007669"/>
    <property type="project" value="InterPro"/>
</dbReference>
<dbReference type="InterPro" id="IPR036259">
    <property type="entry name" value="MFS_trans_sf"/>
</dbReference>
<protein>
    <submittedName>
        <fullName evidence="2">Peptide transporter 3</fullName>
    </submittedName>
</protein>
<sequence length="80" mass="8896">MNFANASVSMECALFSHTLSHHGTPLFEESQASLFYHAFVSLAFASPLIGSVVADNYFGRFRVILWVSLVYVMGHVLLSR</sequence>
<dbReference type="AlphaFoldDB" id="F1LFI3"/>
<accession>F1LFI3</accession>
<dbReference type="EMBL" id="JI211304">
    <property type="protein sequence ID" value="ADY48887.1"/>
    <property type="molecule type" value="mRNA"/>
</dbReference>
<organism evidence="2">
    <name type="scientific">Ascaris suum</name>
    <name type="common">Pig roundworm</name>
    <name type="synonym">Ascaris lumbricoides</name>
    <dbReference type="NCBI Taxonomy" id="6253"/>
    <lineage>
        <taxon>Eukaryota</taxon>
        <taxon>Metazoa</taxon>
        <taxon>Ecdysozoa</taxon>
        <taxon>Nematoda</taxon>
        <taxon>Chromadorea</taxon>
        <taxon>Rhabditida</taxon>
        <taxon>Spirurina</taxon>
        <taxon>Ascaridomorpha</taxon>
        <taxon>Ascaridoidea</taxon>
        <taxon>Ascarididae</taxon>
        <taxon>Ascaris</taxon>
    </lineage>
</organism>
<dbReference type="GO" id="GO:0016020">
    <property type="term" value="C:membrane"/>
    <property type="evidence" value="ECO:0007669"/>
    <property type="project" value="InterPro"/>
</dbReference>
<name>F1LFI3_ASCSU</name>
<evidence type="ECO:0000313" key="2">
    <source>
        <dbReference type="EMBL" id="ADY48887.1"/>
    </source>
</evidence>
<evidence type="ECO:0000256" key="1">
    <source>
        <dbReference type="SAM" id="Phobius"/>
    </source>
</evidence>
<dbReference type="Gene3D" id="1.20.1250.20">
    <property type="entry name" value="MFS general substrate transporter like domains"/>
    <property type="match status" value="1"/>
</dbReference>
<keyword evidence="1" id="KW-1133">Transmembrane helix</keyword>
<keyword evidence="1" id="KW-0812">Transmembrane</keyword>